<gene>
    <name evidence="2" type="ORF">FVR03_15085</name>
</gene>
<feature type="transmembrane region" description="Helical" evidence="1">
    <location>
        <begin position="208"/>
        <end position="228"/>
    </location>
</feature>
<dbReference type="AlphaFoldDB" id="A0A5C8JJD2"/>
<dbReference type="SUPFAM" id="SSF48452">
    <property type="entry name" value="TPR-like"/>
    <property type="match status" value="1"/>
</dbReference>
<dbReference type="EMBL" id="VRTY01000059">
    <property type="protein sequence ID" value="TXK37562.1"/>
    <property type="molecule type" value="Genomic_DNA"/>
</dbReference>
<evidence type="ECO:0000313" key="3">
    <source>
        <dbReference type="Proteomes" id="UP000321926"/>
    </source>
</evidence>
<reference evidence="2 3" key="1">
    <citation type="submission" date="2019-08" db="EMBL/GenBank/DDBJ databases">
        <authorList>
            <person name="Shi S."/>
        </authorList>
    </citation>
    <scope>NUCLEOTIDE SEQUENCE [LARGE SCALE GENOMIC DNA]</scope>
    <source>
        <strain evidence="2 3">GY10130</strain>
    </source>
</reference>
<feature type="transmembrane region" description="Helical" evidence="1">
    <location>
        <begin position="148"/>
        <end position="166"/>
    </location>
</feature>
<protein>
    <recommendedName>
        <fullName evidence="4">Tetratricopeptide repeat protein</fullName>
    </recommendedName>
</protein>
<feature type="transmembrane region" description="Helical" evidence="1">
    <location>
        <begin position="178"/>
        <end position="196"/>
    </location>
</feature>
<dbReference type="Proteomes" id="UP000321926">
    <property type="component" value="Unassembled WGS sequence"/>
</dbReference>
<feature type="transmembrane region" description="Helical" evidence="1">
    <location>
        <begin position="389"/>
        <end position="407"/>
    </location>
</feature>
<name>A0A5C8JJD2_9BACT</name>
<feature type="transmembrane region" description="Helical" evidence="1">
    <location>
        <begin position="16"/>
        <end position="37"/>
    </location>
</feature>
<feature type="transmembrane region" description="Helical" evidence="1">
    <location>
        <begin position="118"/>
        <end position="136"/>
    </location>
</feature>
<sequence>MKNYKFWESWDTDIRYPYLFLMGLATVALLLGAFHYVTGDSYAFAWDKLPSLDVVQVPVQEITRLLEPLTLYADSYLVSEQYDVAPPAVNTVAAMLFLGGLAICIAFYTAAISTMKQLPYFAGMLLLMLLLASFTLDDLDIFGQSFGQTTLLVCIALLAVTSYIFHSFYPDTRFSIRILTLLLVITFIGALIFSEANTSPVLIALHLVNYSSLATLVATLLFMIWVSYENVNALLWVNTQASKPERRFSIWQFVLVSLLYLLNLLLLYLRHVGYIKADLFYVNAYFLFLLSTVAGFWGMRQREAFYGKLFRFKPTGAILYLVFATISFLSIGYAFATSNDSLKVLYHDLIVYTHLAFGVMFFIYVMLNFGKLLEDRLQVYKVVYEPRRLPLYTLYTMGSIILAILVMRTQYRTYFYAYAGYYNYLGDLYLASENPVLAESFYKQSDLYDLNNVKANYSLAGIYRASLQPNKEILRLKDAISKRPNPKLYVRLANLYEGKKFFFEKQYVLLQGAEAFPNSGELYNNLAMLYANTSVTDSVEYYFRLAQEYSSDNDFIRSNRLAFYTNQAMPDKLKEVLEESRSGKYKPLQSNLATVRLLLGQPADGKMAPAPDSLGQVEDFTLFYNNAISSLATADTSSIRHIDKYLANPANQLFQEDLLFLKGMVHHAAGRPVEARRILENLAGTSDTRSGYYYHVLGIWLMEERNYRTAAGYFKLAKDHGASAQAFLAHGYALTLAYQSPDALEALDEVAFTEQEEPVEVARALRTLLEQPVDSVIANASDNDKVQYLLAYLPSFTVEEVDALVKSVQEKELRRVALVTRIDYFLLNRRWRLAHDAIKEAGSVLRPEDELRSKLNMQQMKLWLYTKNHDALLNRMNNLYLNPRDKRQKLYFSAKIADVRGRQQEAEQKYKQAVTMLLYDEEVVEAAADFFARTYPTELEAYNILLDGVTYNPNSARLYKAYALESLKQGLSSYANQALITLQRLLPAAEYSIFREEFEKKQAAQDAAAESWPT</sequence>
<feature type="transmembrane region" description="Helical" evidence="1">
    <location>
        <begin position="318"/>
        <end position="337"/>
    </location>
</feature>
<dbReference type="Gene3D" id="1.25.40.10">
    <property type="entry name" value="Tetratricopeptide repeat domain"/>
    <property type="match status" value="1"/>
</dbReference>
<accession>A0A5C8JJD2</accession>
<feature type="transmembrane region" description="Helical" evidence="1">
    <location>
        <begin position="248"/>
        <end position="268"/>
    </location>
</feature>
<proteinExistence type="predicted"/>
<evidence type="ECO:0008006" key="4">
    <source>
        <dbReference type="Google" id="ProtNLM"/>
    </source>
</evidence>
<organism evidence="2 3">
    <name type="scientific">Pontibacter qinzhouensis</name>
    <dbReference type="NCBI Taxonomy" id="2603253"/>
    <lineage>
        <taxon>Bacteria</taxon>
        <taxon>Pseudomonadati</taxon>
        <taxon>Bacteroidota</taxon>
        <taxon>Cytophagia</taxon>
        <taxon>Cytophagales</taxon>
        <taxon>Hymenobacteraceae</taxon>
        <taxon>Pontibacter</taxon>
    </lineage>
</organism>
<feature type="transmembrane region" description="Helical" evidence="1">
    <location>
        <begin position="92"/>
        <end position="111"/>
    </location>
</feature>
<evidence type="ECO:0000256" key="1">
    <source>
        <dbReference type="SAM" id="Phobius"/>
    </source>
</evidence>
<dbReference type="RefSeq" id="WP_147922589.1">
    <property type="nucleotide sequence ID" value="NZ_VRTY01000059.1"/>
</dbReference>
<keyword evidence="1" id="KW-0812">Transmembrane</keyword>
<keyword evidence="1" id="KW-0472">Membrane</keyword>
<feature type="transmembrane region" description="Helical" evidence="1">
    <location>
        <begin position="349"/>
        <end position="369"/>
    </location>
</feature>
<evidence type="ECO:0000313" key="2">
    <source>
        <dbReference type="EMBL" id="TXK37562.1"/>
    </source>
</evidence>
<feature type="transmembrane region" description="Helical" evidence="1">
    <location>
        <begin position="280"/>
        <end position="297"/>
    </location>
</feature>
<dbReference type="InterPro" id="IPR011990">
    <property type="entry name" value="TPR-like_helical_dom_sf"/>
</dbReference>
<keyword evidence="3" id="KW-1185">Reference proteome</keyword>
<comment type="caution">
    <text evidence="2">The sequence shown here is derived from an EMBL/GenBank/DDBJ whole genome shotgun (WGS) entry which is preliminary data.</text>
</comment>
<keyword evidence="1" id="KW-1133">Transmembrane helix</keyword>
<dbReference type="OrthoDB" id="973593at2"/>
<dbReference type="PROSITE" id="PS50007">
    <property type="entry name" value="PIPLC_X_DOMAIN"/>
    <property type="match status" value="1"/>
</dbReference>